<proteinExistence type="inferred from homology"/>
<keyword evidence="2" id="KW-0865">Zymogen</keyword>
<dbReference type="GO" id="GO:0006508">
    <property type="term" value="P:proteolysis"/>
    <property type="evidence" value="ECO:0007669"/>
    <property type="project" value="InterPro"/>
</dbReference>
<dbReference type="EMBL" id="HBIK01003678">
    <property type="protein sequence ID" value="CAE0376815.1"/>
    <property type="molecule type" value="Transcribed_RNA"/>
</dbReference>
<dbReference type="CDD" id="cd02248">
    <property type="entry name" value="Peptidase_C1A"/>
    <property type="match status" value="1"/>
</dbReference>
<accession>A0A7S3K7G2</accession>
<gene>
    <name evidence="7" type="ORF">ECRA1380_LOCUS1770</name>
</gene>
<dbReference type="InterPro" id="IPR039417">
    <property type="entry name" value="Peptidase_C1A_papain-like"/>
</dbReference>
<reference evidence="7" key="1">
    <citation type="submission" date="2021-01" db="EMBL/GenBank/DDBJ databases">
        <authorList>
            <person name="Corre E."/>
            <person name="Pelletier E."/>
            <person name="Niang G."/>
            <person name="Scheremetjew M."/>
            <person name="Finn R."/>
            <person name="Kale V."/>
            <person name="Holt S."/>
            <person name="Cochrane G."/>
            <person name="Meng A."/>
            <person name="Brown T."/>
            <person name="Cohen L."/>
        </authorList>
    </citation>
    <scope>NUCLEOTIDE SEQUENCE</scope>
    <source>
        <strain evidence="7">CT5</strain>
    </source>
</reference>
<dbReference type="AlphaFoldDB" id="A0A7S3K7G2"/>
<name>A0A7S3K7G2_EUPCR</name>
<keyword evidence="3" id="KW-1015">Disulfide bond</keyword>
<feature type="domain" description="Peptidase C1A papain C-terminal" evidence="5">
    <location>
        <begin position="115"/>
        <end position="324"/>
    </location>
</feature>
<dbReference type="InterPro" id="IPR000668">
    <property type="entry name" value="Peptidase_C1A_C"/>
</dbReference>
<dbReference type="GO" id="GO:0008234">
    <property type="term" value="F:cysteine-type peptidase activity"/>
    <property type="evidence" value="ECO:0007669"/>
    <property type="project" value="InterPro"/>
</dbReference>
<comment type="similarity">
    <text evidence="1">Belongs to the peptidase C1 family.</text>
</comment>
<evidence type="ECO:0000256" key="3">
    <source>
        <dbReference type="ARBA" id="ARBA00023157"/>
    </source>
</evidence>
<dbReference type="SUPFAM" id="SSF54001">
    <property type="entry name" value="Cysteine proteinases"/>
    <property type="match status" value="1"/>
</dbReference>
<dbReference type="InterPro" id="IPR013201">
    <property type="entry name" value="Prot_inhib_I29"/>
</dbReference>
<dbReference type="Pfam" id="PF08246">
    <property type="entry name" value="Inhibitor_I29"/>
    <property type="match status" value="1"/>
</dbReference>
<dbReference type="InterPro" id="IPR000169">
    <property type="entry name" value="Pept_cys_AS"/>
</dbReference>
<protein>
    <submittedName>
        <fullName evidence="7">Uncharacterized protein</fullName>
    </submittedName>
</protein>
<dbReference type="PRINTS" id="PR00705">
    <property type="entry name" value="PAPAIN"/>
</dbReference>
<evidence type="ECO:0000259" key="5">
    <source>
        <dbReference type="SMART" id="SM00645"/>
    </source>
</evidence>
<evidence type="ECO:0000259" key="6">
    <source>
        <dbReference type="SMART" id="SM00848"/>
    </source>
</evidence>
<dbReference type="InterPro" id="IPR038765">
    <property type="entry name" value="Papain-like_cys_pep_sf"/>
</dbReference>
<keyword evidence="4" id="KW-0732">Signal</keyword>
<dbReference type="Gene3D" id="3.90.70.10">
    <property type="entry name" value="Cysteine proteinases"/>
    <property type="match status" value="1"/>
</dbReference>
<feature type="domain" description="Cathepsin propeptide inhibitor" evidence="6">
    <location>
        <begin position="32"/>
        <end position="88"/>
    </location>
</feature>
<dbReference type="InterPro" id="IPR013128">
    <property type="entry name" value="Peptidase_C1A"/>
</dbReference>
<dbReference type="Pfam" id="PF00112">
    <property type="entry name" value="Peptidase_C1"/>
    <property type="match status" value="1"/>
</dbReference>
<feature type="signal peptide" evidence="4">
    <location>
        <begin position="1"/>
        <end position="23"/>
    </location>
</feature>
<evidence type="ECO:0000256" key="2">
    <source>
        <dbReference type="ARBA" id="ARBA00023145"/>
    </source>
</evidence>
<dbReference type="SMART" id="SM00848">
    <property type="entry name" value="Inhibitor_I29"/>
    <property type="match status" value="1"/>
</dbReference>
<dbReference type="PANTHER" id="PTHR12411">
    <property type="entry name" value="CYSTEINE PROTEASE FAMILY C1-RELATED"/>
    <property type="match status" value="1"/>
</dbReference>
<evidence type="ECO:0000313" key="7">
    <source>
        <dbReference type="EMBL" id="CAE0376815.1"/>
    </source>
</evidence>
<sequence length="330" mass="37265">MQTTSVLITLGLVSLAIVGLYQSSDDQLEAQFTSFLTQFDKSYQTEEEYNYRRSIFNKNLETINAHNAKGLSWTLGVNKFSDWTDEEYKAILGYRRSHNLQSSNLRTIKSKGVKDLQSIDHVSNGYVNPIKDQGACGSCWAFAAVASVEGAYAKEHGELKRFSEAHLNTCDKFSGGCHGGWAINGILFFTQRGPILEKDYPYTYFKSECREEEFEIDHPTVPYAYRVEDDEDSLYEALTHNVVAVAIRAENPEFRSYRGGVIDGEACGTEMDHAVTLVGYEKETDSWIVKNSWGEHWGENGFVRIKRRSGKGVCGINQDTAQAVFRPEDY</sequence>
<evidence type="ECO:0000256" key="4">
    <source>
        <dbReference type="SAM" id="SignalP"/>
    </source>
</evidence>
<feature type="chain" id="PRO_5031212951" evidence="4">
    <location>
        <begin position="24"/>
        <end position="330"/>
    </location>
</feature>
<evidence type="ECO:0000256" key="1">
    <source>
        <dbReference type="ARBA" id="ARBA00008455"/>
    </source>
</evidence>
<dbReference type="SMART" id="SM00645">
    <property type="entry name" value="Pept_C1"/>
    <property type="match status" value="1"/>
</dbReference>
<dbReference type="PROSITE" id="PS00139">
    <property type="entry name" value="THIOL_PROTEASE_CYS"/>
    <property type="match status" value="1"/>
</dbReference>
<organism evidence="7">
    <name type="scientific">Euplotes crassus</name>
    <dbReference type="NCBI Taxonomy" id="5936"/>
    <lineage>
        <taxon>Eukaryota</taxon>
        <taxon>Sar</taxon>
        <taxon>Alveolata</taxon>
        <taxon>Ciliophora</taxon>
        <taxon>Intramacronucleata</taxon>
        <taxon>Spirotrichea</taxon>
        <taxon>Hypotrichia</taxon>
        <taxon>Euplotida</taxon>
        <taxon>Euplotidae</taxon>
        <taxon>Moneuplotes</taxon>
    </lineage>
</organism>